<sequence length="764" mass="87553">MNFLRSLAETWRQMGYMVKMTFEAGKLARKGHLRQAIAVTQQSLAVVSQQQSYWQKYILNTLSRLLSWELLRWEQLVADADKLIAQAKALLAEDIGNPLITENIVRAISLYQKCAGILIDEDVNQAIRQWENELQRRQQFRELLNQGESQVQNWAFKPALVNYKKAEQLYQTSAVQRAIDQIQAQIHQEKIYESALQKVQQGQREGKLLSALKLLQCAHSKFPRPAELPLLKQLQKTVTGRQHFRQGLQAEKQGNFPEAIKFYESAKLLLPEVSNCQIRLGLIAIKTHNWATALTHLQGIAGEQASYLRGFAYAQQQDLQTAYREWQGLSGQVMTEQREILKSLAERKRLLCLQNIESQVNSNNLYQAQIASQEFIQTFGSYPIVEDNLNQHISPRLITELWQQGDWEKIVNELEKQWLSEPNITTLHNWAVARYYHGQSNPQHLPDLIIALSTAVANLNHDPTLQNVPWLSQSADVTLVASELQSKLEAAIDTIKDSNINYYLELRDRLRLELAALKLMGNPPTSGMQVNNIWVTPGCHRVYMTKSSVPTVNQIAPSQKILHSLYTSWGLAVAACLAGDSSRAIDIQPHGKPQNKVETFAQKFVAYHEGCYNLQQQNWRQAVIPLQTAQSEIPLMENWEPEIDRLCGLQRQSISEFSEHLSFAQFWYDLLKSQPARSYLGEYKAEEIREQIVEEKISLTTALTKLRELRKIDSENPIVLDLISTIEFHQELEAINKLVNSGQLEEAIQRAKRSSHQRIREIVM</sequence>
<dbReference type="InterPro" id="IPR011990">
    <property type="entry name" value="TPR-like_helical_dom_sf"/>
</dbReference>
<reference evidence="2" key="1">
    <citation type="submission" date="2020-10" db="EMBL/GenBank/DDBJ databases">
        <title>Genome-based taxonomic classification of the species Anabaenopsis elenkinii.</title>
        <authorList>
            <person name="Delbaje E."/>
            <person name="Andreote A.P.D."/>
            <person name="Pellegrinetti T.A."/>
            <person name="Cruz R.B."/>
            <person name="Branco L.H.Z."/>
            <person name="Fiore M.F."/>
        </authorList>
    </citation>
    <scope>NUCLEOTIDE SEQUENCE [LARGE SCALE GENOMIC DNA]</scope>
    <source>
        <strain evidence="2">CCIBt3563</strain>
    </source>
</reference>
<keyword evidence="2" id="KW-1185">Reference proteome</keyword>
<gene>
    <name evidence="1" type="ORF">IM676_06200</name>
</gene>
<dbReference type="Proteomes" id="UP000593846">
    <property type="component" value="Chromosome"/>
</dbReference>
<proteinExistence type="predicted"/>
<dbReference type="RefSeq" id="WP_200989403.1">
    <property type="nucleotide sequence ID" value="NZ_CP063311.1"/>
</dbReference>
<dbReference type="Gene3D" id="1.25.40.10">
    <property type="entry name" value="Tetratricopeptide repeat domain"/>
    <property type="match status" value="1"/>
</dbReference>
<dbReference type="SUPFAM" id="SSF48452">
    <property type="entry name" value="TPR-like"/>
    <property type="match status" value="1"/>
</dbReference>
<protein>
    <submittedName>
        <fullName evidence="1">Peptidase M, neutral zinc metallopeptidase site</fullName>
    </submittedName>
</protein>
<dbReference type="KEGG" id="aee:IM676_06200"/>
<dbReference type="AlphaFoldDB" id="A0A7S6RFK3"/>
<name>A0A7S6RFK3_9CYAN</name>
<evidence type="ECO:0000313" key="2">
    <source>
        <dbReference type="Proteomes" id="UP000593846"/>
    </source>
</evidence>
<evidence type="ECO:0000313" key="1">
    <source>
        <dbReference type="EMBL" id="QOV23870.1"/>
    </source>
</evidence>
<accession>A0A7S6RFK3</accession>
<organism evidence="1 2">
    <name type="scientific">Anabaenopsis elenkinii CCIBt3563</name>
    <dbReference type="NCBI Taxonomy" id="2779889"/>
    <lineage>
        <taxon>Bacteria</taxon>
        <taxon>Bacillati</taxon>
        <taxon>Cyanobacteriota</taxon>
        <taxon>Cyanophyceae</taxon>
        <taxon>Nostocales</taxon>
        <taxon>Nodulariaceae</taxon>
        <taxon>Anabaenopsis</taxon>
    </lineage>
</organism>
<dbReference type="EMBL" id="CP063311">
    <property type="protein sequence ID" value="QOV23870.1"/>
    <property type="molecule type" value="Genomic_DNA"/>
</dbReference>